<dbReference type="Proteomes" id="UP001305702">
    <property type="component" value="Chromosome"/>
</dbReference>
<keyword evidence="10" id="KW-1185">Reference proteome</keyword>
<evidence type="ECO:0000256" key="4">
    <source>
        <dbReference type="ARBA" id="ARBA00022692"/>
    </source>
</evidence>
<proteinExistence type="inferred from homology"/>
<feature type="transmembrane region" description="Helical" evidence="7">
    <location>
        <begin position="212"/>
        <end position="234"/>
    </location>
</feature>
<dbReference type="CDD" id="cd06261">
    <property type="entry name" value="TM_PBP2"/>
    <property type="match status" value="1"/>
</dbReference>
<dbReference type="PROSITE" id="PS50928">
    <property type="entry name" value="ABC_TM1"/>
    <property type="match status" value="1"/>
</dbReference>
<dbReference type="InterPro" id="IPR035906">
    <property type="entry name" value="MetI-like_sf"/>
</dbReference>
<evidence type="ECO:0000313" key="9">
    <source>
        <dbReference type="EMBL" id="WNQ12359.1"/>
    </source>
</evidence>
<keyword evidence="5 7" id="KW-1133">Transmembrane helix</keyword>
<evidence type="ECO:0000256" key="5">
    <source>
        <dbReference type="ARBA" id="ARBA00022989"/>
    </source>
</evidence>
<gene>
    <name evidence="9" type="ORF">MJA45_04740</name>
</gene>
<evidence type="ECO:0000256" key="6">
    <source>
        <dbReference type="ARBA" id="ARBA00023136"/>
    </source>
</evidence>
<evidence type="ECO:0000256" key="2">
    <source>
        <dbReference type="ARBA" id="ARBA00022448"/>
    </source>
</evidence>
<feature type="transmembrane region" description="Helical" evidence="7">
    <location>
        <begin position="173"/>
        <end position="191"/>
    </location>
</feature>
<evidence type="ECO:0000256" key="3">
    <source>
        <dbReference type="ARBA" id="ARBA00022475"/>
    </source>
</evidence>
<feature type="transmembrane region" description="Helical" evidence="7">
    <location>
        <begin position="270"/>
        <end position="295"/>
    </location>
</feature>
<dbReference type="SUPFAM" id="SSF161098">
    <property type="entry name" value="MetI-like"/>
    <property type="match status" value="1"/>
</dbReference>
<dbReference type="EMBL" id="CP130318">
    <property type="protein sequence ID" value="WNQ12359.1"/>
    <property type="molecule type" value="Genomic_DNA"/>
</dbReference>
<keyword evidence="4 7" id="KW-0812">Transmembrane</keyword>
<feature type="domain" description="ABC transmembrane type-1" evidence="8">
    <location>
        <begin position="76"/>
        <end position="291"/>
    </location>
</feature>
<reference evidence="9 10" key="1">
    <citation type="submission" date="2022-02" db="EMBL/GenBank/DDBJ databases">
        <title>Paenibacillus sp. MBLB1776 Whole Genome Shotgun Sequencing.</title>
        <authorList>
            <person name="Hwang C.Y."/>
            <person name="Cho E.-S."/>
            <person name="Seo M.-J."/>
        </authorList>
    </citation>
    <scope>NUCLEOTIDE SEQUENCE [LARGE SCALE GENOMIC DNA]</scope>
    <source>
        <strain evidence="9 10">MBLB1776</strain>
    </source>
</reference>
<keyword evidence="2 7" id="KW-0813">Transport</keyword>
<keyword evidence="3" id="KW-1003">Cell membrane</keyword>
<evidence type="ECO:0000256" key="1">
    <source>
        <dbReference type="ARBA" id="ARBA00004651"/>
    </source>
</evidence>
<dbReference type="KEGG" id="paun:MJA45_04740"/>
<organism evidence="9 10">
    <name type="scientific">Paenibacillus aurantius</name>
    <dbReference type="NCBI Taxonomy" id="2918900"/>
    <lineage>
        <taxon>Bacteria</taxon>
        <taxon>Bacillati</taxon>
        <taxon>Bacillota</taxon>
        <taxon>Bacilli</taxon>
        <taxon>Bacillales</taxon>
        <taxon>Paenibacillaceae</taxon>
        <taxon>Paenibacillus</taxon>
    </lineage>
</organism>
<dbReference type="PANTHER" id="PTHR43227:SF11">
    <property type="entry name" value="BLL4140 PROTEIN"/>
    <property type="match status" value="1"/>
</dbReference>
<feature type="transmembrane region" description="Helical" evidence="7">
    <location>
        <begin position="122"/>
        <end position="139"/>
    </location>
</feature>
<evidence type="ECO:0000259" key="8">
    <source>
        <dbReference type="PROSITE" id="PS50928"/>
    </source>
</evidence>
<dbReference type="RefSeq" id="WP_315606136.1">
    <property type="nucleotide sequence ID" value="NZ_CP130318.1"/>
</dbReference>
<name>A0AA96RIM7_9BACL</name>
<dbReference type="GO" id="GO:0005886">
    <property type="term" value="C:plasma membrane"/>
    <property type="evidence" value="ECO:0007669"/>
    <property type="project" value="UniProtKB-SubCell"/>
</dbReference>
<dbReference type="PANTHER" id="PTHR43227">
    <property type="entry name" value="BLL4140 PROTEIN"/>
    <property type="match status" value="1"/>
</dbReference>
<comment type="similarity">
    <text evidence="7">Belongs to the binding-protein-dependent transport system permease family.</text>
</comment>
<dbReference type="Gene3D" id="1.10.3720.10">
    <property type="entry name" value="MetI-like"/>
    <property type="match status" value="1"/>
</dbReference>
<dbReference type="InterPro" id="IPR050809">
    <property type="entry name" value="UgpAE/MalFG_permease"/>
</dbReference>
<evidence type="ECO:0000313" key="10">
    <source>
        <dbReference type="Proteomes" id="UP001305702"/>
    </source>
</evidence>
<accession>A0AA96RIM7</accession>
<keyword evidence="6 7" id="KW-0472">Membrane</keyword>
<feature type="transmembrane region" description="Helical" evidence="7">
    <location>
        <begin position="80"/>
        <end position="101"/>
    </location>
</feature>
<comment type="subcellular location">
    <subcellularLocation>
        <location evidence="1 7">Cell membrane</location>
        <topology evidence="1 7">Multi-pass membrane protein</topology>
    </subcellularLocation>
</comment>
<protein>
    <submittedName>
        <fullName evidence="9">ABC transporter permease subunit</fullName>
    </submittedName>
</protein>
<evidence type="ECO:0000256" key="7">
    <source>
        <dbReference type="RuleBase" id="RU363032"/>
    </source>
</evidence>
<dbReference type="AlphaFoldDB" id="A0AA96RIM7"/>
<dbReference type="InterPro" id="IPR000515">
    <property type="entry name" value="MetI-like"/>
</dbReference>
<dbReference type="Pfam" id="PF00528">
    <property type="entry name" value="BPD_transp_1"/>
    <property type="match status" value="1"/>
</dbReference>
<dbReference type="GO" id="GO:0055085">
    <property type="term" value="P:transmembrane transport"/>
    <property type="evidence" value="ECO:0007669"/>
    <property type="project" value="InterPro"/>
</dbReference>
<sequence length="304" mass="34813">MPARRSVWKQYLEYKYFFLMLLPVLIYYAVFHYGPMYGVLIAFKNYKFMRGIWGSPWVGLENFRELFAGDYFLTVLRNTLIINFYKLLFGFPVPILLALMINEVTRSFFKKAVQTISYLPHFLSWIVLSGLIIEFLSPSRGAVNLFLDLIGLKPVYFITEPDWFRPILVLTEIWKQAGFTTIIYLAAIAGINPEMYEAADMDGISRLQKIGYITLPAMAPVIVIMLILNSGSIINDDFEQIYNLLNVKVMEVGDVLSTYTYTEGLSRMNYSYAAAVGLFKNVVALLLVLTANYLASKVSEETIF</sequence>